<dbReference type="Gene3D" id="3.40.50.300">
    <property type="entry name" value="P-loop containing nucleotide triphosphate hydrolases"/>
    <property type="match status" value="1"/>
</dbReference>
<dbReference type="GO" id="GO:0005524">
    <property type="term" value="F:ATP binding"/>
    <property type="evidence" value="ECO:0007669"/>
    <property type="project" value="UniProtKB-KW"/>
</dbReference>
<dbReference type="InterPro" id="IPR003439">
    <property type="entry name" value="ABC_transporter-like_ATP-bd"/>
</dbReference>
<proteinExistence type="predicted"/>
<dbReference type="PROSITE" id="PS00211">
    <property type="entry name" value="ABC_TRANSPORTER_1"/>
    <property type="match status" value="1"/>
</dbReference>
<protein>
    <submittedName>
        <fullName evidence="5">ATP-binding cassette domain-containing protein</fullName>
    </submittedName>
</protein>
<dbReference type="PROSITE" id="PS50893">
    <property type="entry name" value="ABC_TRANSPORTER_2"/>
    <property type="match status" value="1"/>
</dbReference>
<name>A0A7J3MX86_9CREN</name>
<evidence type="ECO:0000259" key="3">
    <source>
        <dbReference type="PROSITE" id="PS50893"/>
    </source>
</evidence>
<dbReference type="PANTHER" id="PTHR43204">
    <property type="entry name" value="ABC TRANSPORTER I FAMILY MEMBER 6, CHLOROPLASTIC"/>
    <property type="match status" value="1"/>
</dbReference>
<reference evidence="5" key="1">
    <citation type="journal article" date="2020" name="mSystems">
        <title>Genome- and Community-Level Interaction Insights into Carbon Utilization and Element Cycling Functions of Hydrothermarchaeota in Hydrothermal Sediment.</title>
        <authorList>
            <person name="Zhou Z."/>
            <person name="Liu Y."/>
            <person name="Xu W."/>
            <person name="Pan J."/>
            <person name="Luo Z.H."/>
            <person name="Li M."/>
        </authorList>
    </citation>
    <scope>NUCLEOTIDE SEQUENCE [LARGE SCALE GENOMIC DNA]</scope>
    <source>
        <strain evidence="4">SpSt-629</strain>
        <strain evidence="5">SpSt-688</strain>
    </source>
</reference>
<dbReference type="SUPFAM" id="SSF52540">
    <property type="entry name" value="P-loop containing nucleoside triphosphate hydrolases"/>
    <property type="match status" value="1"/>
</dbReference>
<dbReference type="Pfam" id="PF00005">
    <property type="entry name" value="ABC_tran"/>
    <property type="match status" value="1"/>
</dbReference>
<evidence type="ECO:0000256" key="1">
    <source>
        <dbReference type="ARBA" id="ARBA00022741"/>
    </source>
</evidence>
<dbReference type="InterPro" id="IPR010230">
    <property type="entry name" value="FeS-cluster_ATPase_SufC"/>
</dbReference>
<dbReference type="PANTHER" id="PTHR43204:SF1">
    <property type="entry name" value="ABC TRANSPORTER I FAMILY MEMBER 6, CHLOROPLASTIC"/>
    <property type="match status" value="1"/>
</dbReference>
<dbReference type="InterPro" id="IPR003593">
    <property type="entry name" value="AAA+_ATPase"/>
</dbReference>
<comment type="caution">
    <text evidence="5">The sequence shown here is derived from an EMBL/GenBank/DDBJ whole genome shotgun (WGS) entry which is preliminary data.</text>
</comment>
<gene>
    <name evidence="4" type="ORF">ENT99_07785</name>
    <name evidence="5" type="ORF">ENU64_01790</name>
</gene>
<feature type="domain" description="ABC transporter" evidence="3">
    <location>
        <begin position="8"/>
        <end position="238"/>
    </location>
</feature>
<evidence type="ECO:0000256" key="2">
    <source>
        <dbReference type="ARBA" id="ARBA00022840"/>
    </source>
</evidence>
<evidence type="ECO:0000313" key="4">
    <source>
        <dbReference type="EMBL" id="HFQ79577.1"/>
    </source>
</evidence>
<evidence type="ECO:0000313" key="5">
    <source>
        <dbReference type="EMBL" id="HGT98148.1"/>
    </source>
</evidence>
<dbReference type="EMBL" id="DTAU01000148">
    <property type="protein sequence ID" value="HFQ79577.1"/>
    <property type="molecule type" value="Genomic_DNA"/>
</dbReference>
<dbReference type="InterPro" id="IPR027417">
    <property type="entry name" value="P-loop_NTPase"/>
</dbReference>
<dbReference type="GO" id="GO:0016887">
    <property type="term" value="F:ATP hydrolysis activity"/>
    <property type="evidence" value="ECO:0007669"/>
    <property type="project" value="InterPro"/>
</dbReference>
<accession>A0A7J3MX86</accession>
<dbReference type="AlphaFoldDB" id="A0A7J3MX86"/>
<dbReference type="InterPro" id="IPR017871">
    <property type="entry name" value="ABC_transporter-like_CS"/>
</dbReference>
<keyword evidence="1" id="KW-0547">Nucleotide-binding</keyword>
<dbReference type="EMBL" id="DTDH01000055">
    <property type="protein sequence ID" value="HGT98148.1"/>
    <property type="molecule type" value="Genomic_DNA"/>
</dbReference>
<dbReference type="SMART" id="SM00382">
    <property type="entry name" value="AAA"/>
    <property type="match status" value="1"/>
</dbReference>
<keyword evidence="2 5" id="KW-0067">ATP-binding</keyword>
<organism evidence="5">
    <name type="scientific">Ignisphaera aggregans</name>
    <dbReference type="NCBI Taxonomy" id="334771"/>
    <lineage>
        <taxon>Archaea</taxon>
        <taxon>Thermoproteota</taxon>
        <taxon>Thermoprotei</taxon>
        <taxon>Desulfurococcales</taxon>
        <taxon>Desulfurococcaceae</taxon>
        <taxon>Ignisphaera</taxon>
    </lineage>
</organism>
<sequence length="238" mass="25852">MVLAMEVLKIDNLSVVVGGRFVVKDVSLTIDRNEIVFLLGPNGAGKSSLLKALIGYPGYTIVSGRLYFDSEDITDSSMEVRVSKGLALAHQIPPKLLGVKARSLLEALCRRTGCDVYEIANELGIIHLLDREFGKGFSGGELKRIEMSMLLAQKPKLALIDEPDSGVDVDSIAVIAKAIKRIIDISPYKSIVIVTHSALISKYIEPTKVCILISGNVKVCGGRELIDEVFSHGFRELA</sequence>